<reference evidence="2 3" key="1">
    <citation type="submission" date="2017-02" db="EMBL/GenBank/DDBJ databases">
        <title>Complete genome sequences of Mycobacterium kansasii strains isolated from rhesus macaques.</title>
        <authorList>
            <person name="Panda A."/>
            <person name="Nagaraj S."/>
            <person name="Zhao X."/>
            <person name="Tettelin H."/>
            <person name="Detolla L.J."/>
        </authorList>
    </citation>
    <scope>NUCLEOTIDE SEQUENCE [LARGE SCALE GENOMIC DNA]</scope>
    <source>
        <strain evidence="2 3">11-3813</strain>
    </source>
</reference>
<dbReference type="InterPro" id="IPR043129">
    <property type="entry name" value="ATPase_NBD"/>
</dbReference>
<organism evidence="2 3">
    <name type="scientific">Mycobacterium kansasii</name>
    <dbReference type="NCBI Taxonomy" id="1768"/>
    <lineage>
        <taxon>Bacteria</taxon>
        <taxon>Bacillati</taxon>
        <taxon>Actinomycetota</taxon>
        <taxon>Actinomycetes</taxon>
        <taxon>Mycobacteriales</taxon>
        <taxon>Mycobacteriaceae</taxon>
        <taxon>Mycobacterium</taxon>
    </lineage>
</organism>
<comment type="caution">
    <text evidence="2">The sequence shown here is derived from an EMBL/GenBank/DDBJ whole genome shotgun (WGS) entry which is preliminary data.</text>
</comment>
<keyword evidence="2" id="KW-0808">Transferase</keyword>
<dbReference type="GO" id="GO:0005975">
    <property type="term" value="P:carbohydrate metabolic process"/>
    <property type="evidence" value="ECO:0007669"/>
    <property type="project" value="InterPro"/>
</dbReference>
<dbReference type="Pfam" id="PF00370">
    <property type="entry name" value="FGGY_N"/>
    <property type="match status" value="1"/>
</dbReference>
<name>A0A1V3WLQ2_MYCKA</name>
<dbReference type="Proteomes" id="UP000189229">
    <property type="component" value="Unassembled WGS sequence"/>
</dbReference>
<gene>
    <name evidence="2" type="ORF">BZL30_7952</name>
</gene>
<dbReference type="GO" id="GO:0016301">
    <property type="term" value="F:kinase activity"/>
    <property type="evidence" value="ECO:0007669"/>
    <property type="project" value="UniProtKB-KW"/>
</dbReference>
<dbReference type="AlphaFoldDB" id="A0A1V3WLQ2"/>
<dbReference type="EMBL" id="MVBM01000008">
    <property type="protein sequence ID" value="OOK67772.1"/>
    <property type="molecule type" value="Genomic_DNA"/>
</dbReference>
<sequence length="84" mass="9803">MAPVSREAVTMGIDIGSTAVKAVVADENGNVKARVRIPHQLRVPAPDRLEHDADEAWRRGRWRPWTGWPLPLRKRWPFRRWCPR</sequence>
<evidence type="ECO:0000313" key="3">
    <source>
        <dbReference type="Proteomes" id="UP000189229"/>
    </source>
</evidence>
<dbReference type="InterPro" id="IPR018484">
    <property type="entry name" value="FGGY_N"/>
</dbReference>
<evidence type="ECO:0000259" key="1">
    <source>
        <dbReference type="Pfam" id="PF00370"/>
    </source>
</evidence>
<dbReference type="Gene3D" id="3.30.420.40">
    <property type="match status" value="1"/>
</dbReference>
<evidence type="ECO:0000313" key="2">
    <source>
        <dbReference type="EMBL" id="OOK67772.1"/>
    </source>
</evidence>
<feature type="domain" description="Carbohydrate kinase FGGY N-terminal" evidence="1">
    <location>
        <begin position="10"/>
        <end position="58"/>
    </location>
</feature>
<keyword evidence="2" id="KW-0418">Kinase</keyword>
<protein>
    <submittedName>
        <fullName evidence="2">FGGY family of carbohydrate kinase, N-terminal domain protein</fullName>
    </submittedName>
</protein>
<proteinExistence type="predicted"/>
<dbReference type="SUPFAM" id="SSF53067">
    <property type="entry name" value="Actin-like ATPase domain"/>
    <property type="match status" value="1"/>
</dbReference>
<accession>A0A1V3WLQ2</accession>